<sequence length="244" mass="26061">MAIHASAIISSKAVIGSNVSVGPFSIVHDNVVIGENTVIEGYCEIGVANHLSAGESLAIGANSHIRSHSIFYEGSRFGERLVTGHRVTVREKTIAGKNLQIGTLTDIQGHCIIGDYVRCHSNVHIGQRSSIGNYVWIFPYVVLTNDPHPPSEVLNGVTVGDFSVIATMTVVLPGANIAEGCLIGAHSSLKGETEPGMVYAGSPAKKICATSRIKLSDGSGAAYPWRKHFKRGYPEEVVREWGVE</sequence>
<proteinExistence type="inferred from homology"/>
<comment type="caution">
    <text evidence="2">The sequence shown here is derived from an EMBL/GenBank/DDBJ whole genome shotgun (WGS) entry which is preliminary data.</text>
</comment>
<dbReference type="InterPro" id="IPR050179">
    <property type="entry name" value="Trans_hexapeptide_repeat"/>
</dbReference>
<name>A0AA37CGG7_AQUAC</name>
<dbReference type="EMBL" id="BPMS01000008">
    <property type="protein sequence ID" value="GIZ88931.1"/>
    <property type="molecule type" value="Genomic_DNA"/>
</dbReference>
<dbReference type="InterPro" id="IPR011004">
    <property type="entry name" value="Trimer_LpxA-like_sf"/>
</dbReference>
<dbReference type="PANTHER" id="PTHR43300:SF4">
    <property type="entry name" value="ACYL-[ACYL-CARRIER-PROTEIN]--UDP-N-ACETYLGLUCOSAMINE O-ACYLTRANSFERASE"/>
    <property type="match status" value="1"/>
</dbReference>
<protein>
    <submittedName>
        <fullName evidence="2">Transferase</fullName>
    </submittedName>
</protein>
<dbReference type="Proteomes" id="UP000887228">
    <property type="component" value="Unassembled WGS sequence"/>
</dbReference>
<dbReference type="CDD" id="cd03358">
    <property type="entry name" value="LbH_WxcM_N_like"/>
    <property type="match status" value="1"/>
</dbReference>
<accession>A0AA37CGG7</accession>
<evidence type="ECO:0000313" key="4">
    <source>
        <dbReference type="Proteomes" id="UP000887212"/>
    </source>
</evidence>
<gene>
    <name evidence="2" type="ORF">KAM435_22580</name>
    <name evidence="3" type="ORF">KAM436_20660</name>
</gene>
<dbReference type="SUPFAM" id="SSF51161">
    <property type="entry name" value="Trimeric LpxA-like enzymes"/>
    <property type="match status" value="1"/>
</dbReference>
<evidence type="ECO:0000256" key="1">
    <source>
        <dbReference type="ARBA" id="ARBA00007274"/>
    </source>
</evidence>
<dbReference type="Pfam" id="PF00132">
    <property type="entry name" value="Hexapep"/>
    <property type="match status" value="1"/>
</dbReference>
<dbReference type="Gene3D" id="2.160.10.10">
    <property type="entry name" value="Hexapeptide repeat proteins"/>
    <property type="match status" value="1"/>
</dbReference>
<evidence type="ECO:0000313" key="2">
    <source>
        <dbReference type="EMBL" id="GIZ88931.1"/>
    </source>
</evidence>
<dbReference type="PANTHER" id="PTHR43300">
    <property type="entry name" value="ACETYLTRANSFERASE"/>
    <property type="match status" value="1"/>
</dbReference>
<dbReference type="Proteomes" id="UP000887212">
    <property type="component" value="Unassembled WGS sequence"/>
</dbReference>
<dbReference type="EMBL" id="BPMT01000006">
    <property type="protein sequence ID" value="GIZ93098.1"/>
    <property type="molecule type" value="Genomic_DNA"/>
</dbReference>
<dbReference type="InterPro" id="IPR001451">
    <property type="entry name" value="Hexapep"/>
</dbReference>
<evidence type="ECO:0000313" key="5">
    <source>
        <dbReference type="Proteomes" id="UP000887228"/>
    </source>
</evidence>
<dbReference type="GO" id="GO:0016740">
    <property type="term" value="F:transferase activity"/>
    <property type="evidence" value="ECO:0007669"/>
    <property type="project" value="UniProtKB-KW"/>
</dbReference>
<dbReference type="AlphaFoldDB" id="A0AA37CGG7"/>
<keyword evidence="2" id="KW-0808">Transferase</keyword>
<organism evidence="2 4">
    <name type="scientific">Aquipseudomonas alcaligenes</name>
    <name type="common">Pseudomonas alcaligenes</name>
    <dbReference type="NCBI Taxonomy" id="43263"/>
    <lineage>
        <taxon>Bacteria</taxon>
        <taxon>Pseudomonadati</taxon>
        <taxon>Pseudomonadota</taxon>
        <taxon>Gammaproteobacteria</taxon>
        <taxon>Pseudomonadales</taxon>
        <taxon>Pseudomonadaceae</taxon>
        <taxon>Aquipseudomonas</taxon>
    </lineage>
</organism>
<dbReference type="RefSeq" id="WP_239068362.1">
    <property type="nucleotide sequence ID" value="NZ_AP024354.1"/>
</dbReference>
<comment type="similarity">
    <text evidence="1">Belongs to the transferase hexapeptide repeat family.</text>
</comment>
<reference evidence="2 5" key="1">
    <citation type="submission" date="2021-07" db="EMBL/GenBank/DDBJ databases">
        <title>Whole genome sequencing of carbapenem-resistant Pseudomonas spp. isolated in Japan.</title>
        <authorList>
            <person name="Suzuki M."/>
            <person name="Maehana S."/>
            <person name="Kitasato H."/>
        </authorList>
    </citation>
    <scope>NUCLEOTIDE SEQUENCE</scope>
    <source>
        <strain evidence="2">KAM435</strain>
        <strain evidence="3 5">KAM436</strain>
    </source>
</reference>
<evidence type="ECO:0000313" key="3">
    <source>
        <dbReference type="EMBL" id="GIZ93098.1"/>
    </source>
</evidence>